<protein>
    <submittedName>
        <fullName evidence="12 13">Rab11 family-interacting protein 4-like</fullName>
    </submittedName>
</protein>
<organism evidence="11 12">
    <name type="scientific">Petromyzon marinus</name>
    <name type="common">Sea lamprey</name>
    <dbReference type="NCBI Taxonomy" id="7757"/>
    <lineage>
        <taxon>Eukaryota</taxon>
        <taxon>Metazoa</taxon>
        <taxon>Chordata</taxon>
        <taxon>Craniata</taxon>
        <taxon>Vertebrata</taxon>
        <taxon>Cyclostomata</taxon>
        <taxon>Hyperoartia</taxon>
        <taxon>Petromyzontiformes</taxon>
        <taxon>Petromyzontidae</taxon>
        <taxon>Petromyzon</taxon>
    </lineage>
</organism>
<dbReference type="RefSeq" id="XP_032835385.1">
    <property type="nucleotide sequence ID" value="XM_032979494.1"/>
</dbReference>
<dbReference type="RefSeq" id="XP_032835377.1">
    <property type="nucleotide sequence ID" value="XM_032979486.1"/>
</dbReference>
<evidence type="ECO:0000256" key="2">
    <source>
        <dbReference type="ARBA" id="ARBA00004626"/>
    </source>
</evidence>
<reference evidence="12 13" key="1">
    <citation type="submission" date="2025-04" db="UniProtKB">
        <authorList>
            <consortium name="RefSeq"/>
        </authorList>
    </citation>
    <scope>IDENTIFICATION</scope>
    <source>
        <tissue evidence="12 13">Sperm</tissue>
    </source>
</reference>
<dbReference type="InterPro" id="IPR019018">
    <property type="entry name" value="Rab-bd_FIP-RBD"/>
</dbReference>
<dbReference type="PANTHER" id="PTHR15726:SF7">
    <property type="entry name" value="NUCLEAR FALLOUT, ISOFORM J"/>
    <property type="match status" value="1"/>
</dbReference>
<evidence type="ECO:0000256" key="8">
    <source>
        <dbReference type="SAM" id="Coils"/>
    </source>
</evidence>
<evidence type="ECO:0000256" key="6">
    <source>
        <dbReference type="ARBA" id="ARBA00023054"/>
    </source>
</evidence>
<feature type="coiled-coil region" evidence="8">
    <location>
        <begin position="414"/>
        <end position="448"/>
    </location>
</feature>
<dbReference type="InterPro" id="IPR057316">
    <property type="entry name" value="Rab11-FIP3/4_dom"/>
</dbReference>
<keyword evidence="4" id="KW-0813">Transport</keyword>
<evidence type="ECO:0000256" key="7">
    <source>
        <dbReference type="ARBA" id="ARBA00023136"/>
    </source>
</evidence>
<dbReference type="SUPFAM" id="SSF144270">
    <property type="entry name" value="Eferin C-derminal domain-like"/>
    <property type="match status" value="1"/>
</dbReference>
<dbReference type="GO" id="GO:0032456">
    <property type="term" value="P:endocytic recycling"/>
    <property type="evidence" value="ECO:0007669"/>
    <property type="project" value="TreeGrafter"/>
</dbReference>
<feature type="compositionally biased region" description="Acidic residues" evidence="9">
    <location>
        <begin position="98"/>
        <end position="112"/>
    </location>
</feature>
<evidence type="ECO:0000256" key="1">
    <source>
        <dbReference type="ARBA" id="ARBA00004214"/>
    </source>
</evidence>
<dbReference type="FunFam" id="1.20.5.2440:FF:000001">
    <property type="entry name" value="RAB11 family interacting protein 4"/>
    <property type="match status" value="1"/>
</dbReference>
<proteinExistence type="predicted"/>
<keyword evidence="11" id="KW-1185">Reference proteome</keyword>
<dbReference type="PROSITE" id="PS51511">
    <property type="entry name" value="FIP_RBD"/>
    <property type="match status" value="1"/>
</dbReference>
<dbReference type="GO" id="GO:0055038">
    <property type="term" value="C:recycling endosome membrane"/>
    <property type="evidence" value="ECO:0007669"/>
    <property type="project" value="UniProtKB-SubCell"/>
</dbReference>
<comment type="subcellular location">
    <subcellularLocation>
        <location evidence="2">Cleavage furrow</location>
    </subcellularLocation>
    <subcellularLocation>
        <location evidence="1">Midbody</location>
    </subcellularLocation>
    <subcellularLocation>
        <location evidence="3">Recycling endosome membrane</location>
        <topology evidence="3">Peripheral membrane protein</topology>
    </subcellularLocation>
</comment>
<evidence type="ECO:0000256" key="3">
    <source>
        <dbReference type="ARBA" id="ARBA00004654"/>
    </source>
</evidence>
<feature type="domain" description="FIP-RBD" evidence="10">
    <location>
        <begin position="449"/>
        <end position="511"/>
    </location>
</feature>
<dbReference type="GO" id="GO:0032154">
    <property type="term" value="C:cleavage furrow"/>
    <property type="evidence" value="ECO:0007669"/>
    <property type="project" value="UniProtKB-SubCell"/>
</dbReference>
<feature type="compositionally biased region" description="Low complexity" evidence="9">
    <location>
        <begin position="124"/>
        <end position="139"/>
    </location>
</feature>
<feature type="region of interest" description="Disordered" evidence="9">
    <location>
        <begin position="98"/>
        <end position="140"/>
    </location>
</feature>
<dbReference type="InterPro" id="IPR037245">
    <property type="entry name" value="FIP-RBD_C_sf"/>
</dbReference>
<keyword evidence="6 8" id="KW-0175">Coiled coil</keyword>
<accession>A0AAJ7UFK3</accession>
<dbReference type="GO" id="GO:0032465">
    <property type="term" value="P:regulation of cytokinesis"/>
    <property type="evidence" value="ECO:0007669"/>
    <property type="project" value="TreeGrafter"/>
</dbReference>
<dbReference type="InterPro" id="IPR051977">
    <property type="entry name" value="Rab11-interacting_regulator"/>
</dbReference>
<evidence type="ECO:0000256" key="9">
    <source>
        <dbReference type="SAM" id="MobiDB-lite"/>
    </source>
</evidence>
<evidence type="ECO:0000313" key="13">
    <source>
        <dbReference type="RefSeq" id="XP_032835385.1"/>
    </source>
</evidence>
<dbReference type="PANTHER" id="PTHR15726">
    <property type="entry name" value="RAB11-FAMILY INTERACTING PROTEIN"/>
    <property type="match status" value="1"/>
</dbReference>
<dbReference type="GO" id="GO:0030139">
    <property type="term" value="C:endocytic vesicle"/>
    <property type="evidence" value="ECO:0007669"/>
    <property type="project" value="TreeGrafter"/>
</dbReference>
<dbReference type="Gene3D" id="1.20.5.2440">
    <property type="match status" value="1"/>
</dbReference>
<feature type="region of interest" description="Disordered" evidence="9">
    <location>
        <begin position="265"/>
        <end position="287"/>
    </location>
</feature>
<evidence type="ECO:0000256" key="5">
    <source>
        <dbReference type="ARBA" id="ARBA00022753"/>
    </source>
</evidence>
<dbReference type="Pfam" id="PF09457">
    <property type="entry name" value="RBD-FIP"/>
    <property type="match status" value="1"/>
</dbReference>
<keyword evidence="5" id="KW-0967">Endosome</keyword>
<gene>
    <name evidence="12 13" type="primary">LOC116957370</name>
</gene>
<dbReference type="Proteomes" id="UP001318040">
    <property type="component" value="Chromosome 3"/>
</dbReference>
<keyword evidence="7" id="KW-0472">Membrane</keyword>
<dbReference type="KEGG" id="pmrn:116957370"/>
<sequence length="512" mass="57746">MRPGRPPANNASAIMYGEMETRPTWGAGPLLLLTADTQDEGESDSAIDTMGSSEAAAPEDARNSSMFLPDGRKKTHQHNLSLVSNVSTLSALSLMSAEEEFEDYGEGDETDLTEGSAGELPGEAAQNSASSLPSSANNSPKKYPHLLTQEALHNYCLSCARKMDQLNSLDTRLRKLEVNSPNRRISSKAYARHLLQTSNLSSTNGSTENLEVESRDPAENDIAEKLNALERKVCELENDSTESGDLHTKLRQENKQLTLRVHELEERLRDEESRSEQSAREDARRHRDALARLERDKGEQTEALATRLQQLEEENKEIKAVVVYLKAQTQKLETTNRELTEGLDDGSTRLREEARHSKELADRLHRTQQEHNVERDTTQEMIEGLRRELEVLQVYKLDADRGGRRRTPSVSTVSSDMEQEARRLRQDVQRLKEQNEDLNAQIISLSIQEAKNLCLATPKFQSLAAEIDSASKDEVMEALREQEEINFRLRQYMDKIILAILDTNPSILEIKT</sequence>
<evidence type="ECO:0000313" key="12">
    <source>
        <dbReference type="RefSeq" id="XP_032835377.1"/>
    </source>
</evidence>
<dbReference type="AlphaFoldDB" id="A0AAJ7UFK3"/>
<name>A0AAJ7UFK3_PETMA</name>
<dbReference type="Pfam" id="PF25450">
    <property type="entry name" value="Rab11-FIP3"/>
    <property type="match status" value="1"/>
</dbReference>
<dbReference type="GO" id="GO:0030496">
    <property type="term" value="C:midbody"/>
    <property type="evidence" value="ECO:0007669"/>
    <property type="project" value="UniProtKB-SubCell"/>
</dbReference>
<evidence type="ECO:0000313" key="11">
    <source>
        <dbReference type="Proteomes" id="UP001318040"/>
    </source>
</evidence>
<feature type="region of interest" description="Disordered" evidence="9">
    <location>
        <begin position="36"/>
        <end position="79"/>
    </location>
</feature>
<evidence type="ECO:0000256" key="4">
    <source>
        <dbReference type="ARBA" id="ARBA00022448"/>
    </source>
</evidence>
<evidence type="ECO:0000259" key="10">
    <source>
        <dbReference type="PROSITE" id="PS51511"/>
    </source>
</evidence>